<evidence type="ECO:0000259" key="3">
    <source>
        <dbReference type="Pfam" id="PF01433"/>
    </source>
</evidence>
<dbReference type="InterPro" id="IPR027268">
    <property type="entry name" value="Peptidase_M4/M1_CTD_sf"/>
</dbReference>
<dbReference type="GO" id="GO:0070006">
    <property type="term" value="F:metalloaminopeptidase activity"/>
    <property type="evidence" value="ECO:0007669"/>
    <property type="project" value="TreeGrafter"/>
</dbReference>
<feature type="region of interest" description="Disordered" evidence="1">
    <location>
        <begin position="29"/>
        <end position="48"/>
    </location>
</feature>
<reference evidence="4 5" key="1">
    <citation type="submission" date="2019-07" db="EMBL/GenBank/DDBJ databases">
        <title>Whole genome shotgun sequence of Brevifollis gellanilyticus NBRC 108608.</title>
        <authorList>
            <person name="Hosoyama A."/>
            <person name="Uohara A."/>
            <person name="Ohji S."/>
            <person name="Ichikawa N."/>
        </authorList>
    </citation>
    <scope>NUCLEOTIDE SEQUENCE [LARGE SCALE GENOMIC DNA]</scope>
    <source>
        <strain evidence="4 5">NBRC 108608</strain>
    </source>
</reference>
<organism evidence="4 5">
    <name type="scientific">Brevifollis gellanilyticus</name>
    <dbReference type="NCBI Taxonomy" id="748831"/>
    <lineage>
        <taxon>Bacteria</taxon>
        <taxon>Pseudomonadati</taxon>
        <taxon>Verrucomicrobiota</taxon>
        <taxon>Verrucomicrobiia</taxon>
        <taxon>Verrucomicrobiales</taxon>
        <taxon>Verrucomicrobiaceae</taxon>
    </lineage>
</organism>
<gene>
    <name evidence="4" type="primary">pepN</name>
    <name evidence="4" type="ORF">BGE01nite_10050</name>
</gene>
<feature type="signal peptide" evidence="2">
    <location>
        <begin position="1"/>
        <end position="18"/>
    </location>
</feature>
<feature type="chain" id="PRO_5021926689" evidence="2">
    <location>
        <begin position="19"/>
        <end position="799"/>
    </location>
</feature>
<keyword evidence="4" id="KW-0378">Hydrolase</keyword>
<evidence type="ECO:0000256" key="1">
    <source>
        <dbReference type="SAM" id="MobiDB-lite"/>
    </source>
</evidence>
<dbReference type="Gene3D" id="1.10.390.10">
    <property type="entry name" value="Neutral Protease Domain 2"/>
    <property type="match status" value="1"/>
</dbReference>
<dbReference type="InterPro" id="IPR014782">
    <property type="entry name" value="Peptidase_M1_dom"/>
</dbReference>
<feature type="domain" description="Peptidase M1 membrane alanine aminopeptidase" evidence="3">
    <location>
        <begin position="369"/>
        <end position="564"/>
    </location>
</feature>
<dbReference type="GO" id="GO:0008270">
    <property type="term" value="F:zinc ion binding"/>
    <property type="evidence" value="ECO:0007669"/>
    <property type="project" value="InterPro"/>
</dbReference>
<keyword evidence="4" id="KW-0031">Aminopeptidase</keyword>
<protein>
    <submittedName>
        <fullName evidence="4">Aminopeptidase</fullName>
    </submittedName>
</protein>
<dbReference type="PANTHER" id="PTHR11533">
    <property type="entry name" value="PROTEASE M1 ZINC METALLOPROTEASE"/>
    <property type="match status" value="1"/>
</dbReference>
<dbReference type="GO" id="GO:0005615">
    <property type="term" value="C:extracellular space"/>
    <property type="evidence" value="ECO:0007669"/>
    <property type="project" value="TreeGrafter"/>
</dbReference>
<keyword evidence="2" id="KW-0732">Signal</keyword>
<name>A0A512M4P0_9BACT</name>
<dbReference type="GO" id="GO:0043171">
    <property type="term" value="P:peptide catabolic process"/>
    <property type="evidence" value="ECO:0007669"/>
    <property type="project" value="TreeGrafter"/>
</dbReference>
<comment type="caution">
    <text evidence="4">The sequence shown here is derived from an EMBL/GenBank/DDBJ whole genome shotgun (WGS) entry which is preliminary data.</text>
</comment>
<proteinExistence type="predicted"/>
<dbReference type="SUPFAM" id="SSF55486">
    <property type="entry name" value="Metalloproteases ('zincins'), catalytic domain"/>
    <property type="match status" value="1"/>
</dbReference>
<evidence type="ECO:0000313" key="4">
    <source>
        <dbReference type="EMBL" id="GEP41714.1"/>
    </source>
</evidence>
<accession>A0A512M4P0</accession>
<dbReference type="AlphaFoldDB" id="A0A512M4P0"/>
<dbReference type="GO" id="GO:0042277">
    <property type="term" value="F:peptide binding"/>
    <property type="evidence" value="ECO:0007669"/>
    <property type="project" value="TreeGrafter"/>
</dbReference>
<dbReference type="Proteomes" id="UP000321577">
    <property type="component" value="Unassembled WGS sequence"/>
</dbReference>
<dbReference type="EMBL" id="BKAG01000005">
    <property type="protein sequence ID" value="GEP41714.1"/>
    <property type="molecule type" value="Genomic_DNA"/>
</dbReference>
<sequence length="799" mass="91692">MKRLLLSLSALLPLAAVAESGAPVGKFQQLDSTVPTPSAQRIASGAPGKDYWQNRADYDVDVELDDVKRTITAEATVTYHNTSPDALTYLWVQLDQNYLSHNADSRSAPNTKRGVDPEKVSYYALDRLLAYESYDGEMKISKLTDAKGKALPHSIVKTMLRIDLPEPLASGADFVFKIGWSYPINDCERINARTGYEHFKEDGNTIYTIAQWFPRMAAYTDYAGWINKQFLGTGEFTLEFGDYTVRLTVPDDHLVAATGALQNGEEILTPTQRERLKKAQSETKKPVFIVTPEEAKAAEKGKPKGKKTWVFKAENVRDFAFASSRKFMWDAMAVEGAQVKGAPVMAMSLYPKEALPLWDKYSTHAIAHTIQTYSRYTFEYPYPVAWSVNGPVGGMEYPMICFNGPRPEKDGTYPERTKYALIGVVIHEVGHNYFPMIVNSDERQWTWMDEGLNSFVEYLTEEEWENDWKHRRNERGMVDYMRLSDRVPVMTNSESIADLGPNAYGQPTAALNILREHILGREAFDHAFKTYAKRWMFKRPTPSDFFRTMEDASGVDLDWFWRGWFYSVDHVDVAIDEVKWMQLDTRDPAIEKPKKKKEEDELPQTTTREKNYPLSKRIDRFPELKDFYDSYNETTVLPSEKKKFEALIKDLKEEEIDPALLQTKHNFYVIEFSNVGGLVTPLVLKVEYTDGSSEEIKLPVEIWRFNTTKASKLLLTKKELKAVTFDPRQELVDTNVENNFWPRRPVKSKFQLYKDDKSPNPMRELTKPDKEESKATVKIETEGKDKDKAKDGVKNIKPK</sequence>
<dbReference type="GO" id="GO:0016020">
    <property type="term" value="C:membrane"/>
    <property type="evidence" value="ECO:0007669"/>
    <property type="project" value="TreeGrafter"/>
</dbReference>
<keyword evidence="4" id="KW-0645">Protease</keyword>
<evidence type="ECO:0000256" key="2">
    <source>
        <dbReference type="SAM" id="SignalP"/>
    </source>
</evidence>
<feature type="compositionally biased region" description="Polar residues" evidence="1">
    <location>
        <begin position="29"/>
        <end position="41"/>
    </location>
</feature>
<dbReference type="PANTHER" id="PTHR11533:SF174">
    <property type="entry name" value="PUROMYCIN-SENSITIVE AMINOPEPTIDASE-RELATED"/>
    <property type="match status" value="1"/>
</dbReference>
<dbReference type="CDD" id="cd09604">
    <property type="entry name" value="M1_APN_like"/>
    <property type="match status" value="1"/>
</dbReference>
<keyword evidence="5" id="KW-1185">Reference proteome</keyword>
<feature type="region of interest" description="Disordered" evidence="1">
    <location>
        <begin position="753"/>
        <end position="799"/>
    </location>
</feature>
<dbReference type="InterPro" id="IPR050344">
    <property type="entry name" value="Peptidase_M1_aminopeptidases"/>
</dbReference>
<dbReference type="Pfam" id="PF01433">
    <property type="entry name" value="Peptidase_M1"/>
    <property type="match status" value="1"/>
</dbReference>
<dbReference type="RefSeq" id="WP_170266597.1">
    <property type="nucleotide sequence ID" value="NZ_BKAG01000005.1"/>
</dbReference>
<evidence type="ECO:0000313" key="5">
    <source>
        <dbReference type="Proteomes" id="UP000321577"/>
    </source>
</evidence>
<dbReference type="GO" id="GO:0005737">
    <property type="term" value="C:cytoplasm"/>
    <property type="evidence" value="ECO:0007669"/>
    <property type="project" value="TreeGrafter"/>
</dbReference>